<accession>T0YCJ9</accession>
<evidence type="ECO:0000256" key="6">
    <source>
        <dbReference type="ARBA" id="ARBA00022741"/>
    </source>
</evidence>
<keyword evidence="6" id="KW-0547">Nucleotide-binding</keyword>
<evidence type="ECO:0000256" key="3">
    <source>
        <dbReference type="ARBA" id="ARBA00022679"/>
    </source>
</evidence>
<feature type="domain" description="Polymerase nucleotidyl transferase" evidence="10">
    <location>
        <begin position="45"/>
        <end position="123"/>
    </location>
</feature>
<evidence type="ECO:0000256" key="8">
    <source>
        <dbReference type="ARBA" id="ARBA00022842"/>
    </source>
</evidence>
<sequence>SPRKQRIGMCPRCKSRFWDVPLLRKLPRGTGLGIAEVIGPHREEIRRLVRQHKARRIRVFGSVARSSADPRSDVDFLVEFRADASAYDQVELILDLEKVLRRKVDVTTEASLHWLVRPQAVLEAVTL</sequence>
<dbReference type="EMBL" id="AUZY01011823">
    <property type="protein sequence ID" value="EQD32991.1"/>
    <property type="molecule type" value="Genomic_DNA"/>
</dbReference>
<dbReference type="AlphaFoldDB" id="T0YCJ9"/>
<comment type="cofactor">
    <cofactor evidence="1">
        <name>Mg(2+)</name>
        <dbReference type="ChEBI" id="CHEBI:18420"/>
    </cofactor>
</comment>
<comment type="caution">
    <text evidence="11">The sequence shown here is derived from an EMBL/GenBank/DDBJ whole genome shotgun (WGS) entry which is preliminary data.</text>
</comment>
<proteinExistence type="inferred from homology"/>
<dbReference type="GO" id="GO:0005524">
    <property type="term" value="F:ATP binding"/>
    <property type="evidence" value="ECO:0007669"/>
    <property type="project" value="UniProtKB-KW"/>
</dbReference>
<feature type="non-terminal residue" evidence="11">
    <location>
        <position position="1"/>
    </location>
</feature>
<dbReference type="GO" id="GO:0016779">
    <property type="term" value="F:nucleotidyltransferase activity"/>
    <property type="evidence" value="ECO:0007669"/>
    <property type="project" value="UniProtKB-KW"/>
</dbReference>
<evidence type="ECO:0000313" key="11">
    <source>
        <dbReference type="EMBL" id="EQD32991.1"/>
    </source>
</evidence>
<comment type="similarity">
    <text evidence="9">Belongs to the MntA antitoxin family.</text>
</comment>
<keyword evidence="7" id="KW-0067">ATP-binding</keyword>
<keyword evidence="4" id="KW-0548">Nucleotidyltransferase</keyword>
<protein>
    <submittedName>
        <fullName evidence="11">Nucleotidyltransferase domain protein</fullName>
    </submittedName>
</protein>
<dbReference type="PANTHER" id="PTHR33571:SF12">
    <property type="entry name" value="BSL3053 PROTEIN"/>
    <property type="match status" value="1"/>
</dbReference>
<keyword evidence="2" id="KW-1277">Toxin-antitoxin system</keyword>
<name>T0YCJ9_9ZZZZ</name>
<dbReference type="InterPro" id="IPR002934">
    <property type="entry name" value="Polymerase_NTP_transf_dom"/>
</dbReference>
<dbReference type="PANTHER" id="PTHR33571">
    <property type="entry name" value="SSL8005 PROTEIN"/>
    <property type="match status" value="1"/>
</dbReference>
<reference evidence="11" key="2">
    <citation type="journal article" date="2014" name="ISME J.">
        <title>Microbial stratification in low pH oxic and suboxic macroscopic growths along an acid mine drainage.</title>
        <authorList>
            <person name="Mendez-Garcia C."/>
            <person name="Mesa V."/>
            <person name="Sprenger R.R."/>
            <person name="Richter M."/>
            <person name="Diez M.S."/>
            <person name="Solano J."/>
            <person name="Bargiela R."/>
            <person name="Golyshina O.V."/>
            <person name="Manteca A."/>
            <person name="Ramos J.L."/>
            <person name="Gallego J.R."/>
            <person name="Llorente I."/>
            <person name="Martins Dos Santos V.A."/>
            <person name="Jensen O.N."/>
            <person name="Pelaez A.I."/>
            <person name="Sanchez J."/>
            <person name="Ferrer M."/>
        </authorList>
    </citation>
    <scope>NUCLEOTIDE SEQUENCE</scope>
</reference>
<gene>
    <name evidence="11" type="ORF">B1B_17680</name>
</gene>
<dbReference type="Pfam" id="PF01909">
    <property type="entry name" value="NTP_transf_2"/>
    <property type="match status" value="1"/>
</dbReference>
<dbReference type="InterPro" id="IPR052038">
    <property type="entry name" value="Type-VII_TA_antitoxin"/>
</dbReference>
<keyword evidence="3 11" id="KW-0808">Transferase</keyword>
<evidence type="ECO:0000256" key="9">
    <source>
        <dbReference type="ARBA" id="ARBA00038276"/>
    </source>
</evidence>
<evidence type="ECO:0000256" key="5">
    <source>
        <dbReference type="ARBA" id="ARBA00022723"/>
    </source>
</evidence>
<keyword evidence="8" id="KW-0460">Magnesium</keyword>
<evidence type="ECO:0000256" key="7">
    <source>
        <dbReference type="ARBA" id="ARBA00022840"/>
    </source>
</evidence>
<dbReference type="Gene3D" id="3.30.460.10">
    <property type="entry name" value="Beta Polymerase, domain 2"/>
    <property type="match status" value="1"/>
</dbReference>
<evidence type="ECO:0000256" key="2">
    <source>
        <dbReference type="ARBA" id="ARBA00022649"/>
    </source>
</evidence>
<reference evidence="11" key="1">
    <citation type="submission" date="2013-08" db="EMBL/GenBank/DDBJ databases">
        <authorList>
            <person name="Mendez C."/>
            <person name="Richter M."/>
            <person name="Ferrer M."/>
            <person name="Sanchez J."/>
        </authorList>
    </citation>
    <scope>NUCLEOTIDE SEQUENCE</scope>
</reference>
<keyword evidence="5" id="KW-0479">Metal-binding</keyword>
<organism evidence="11">
    <name type="scientific">mine drainage metagenome</name>
    <dbReference type="NCBI Taxonomy" id="410659"/>
    <lineage>
        <taxon>unclassified sequences</taxon>
        <taxon>metagenomes</taxon>
        <taxon>ecological metagenomes</taxon>
    </lineage>
</organism>
<evidence type="ECO:0000256" key="1">
    <source>
        <dbReference type="ARBA" id="ARBA00001946"/>
    </source>
</evidence>
<dbReference type="SUPFAM" id="SSF81301">
    <property type="entry name" value="Nucleotidyltransferase"/>
    <property type="match status" value="1"/>
</dbReference>
<dbReference type="InterPro" id="IPR043519">
    <property type="entry name" value="NT_sf"/>
</dbReference>
<evidence type="ECO:0000259" key="10">
    <source>
        <dbReference type="Pfam" id="PF01909"/>
    </source>
</evidence>
<evidence type="ECO:0000256" key="4">
    <source>
        <dbReference type="ARBA" id="ARBA00022695"/>
    </source>
</evidence>
<dbReference type="CDD" id="cd05403">
    <property type="entry name" value="NT_KNTase_like"/>
    <property type="match status" value="1"/>
</dbReference>
<dbReference type="GO" id="GO:0046872">
    <property type="term" value="F:metal ion binding"/>
    <property type="evidence" value="ECO:0007669"/>
    <property type="project" value="UniProtKB-KW"/>
</dbReference>